<gene>
    <name evidence="12" type="ORF">Adt_35615</name>
</gene>
<dbReference type="FunFam" id="3.30.43.10:FF:000004">
    <property type="entry name" value="Berberine bridge enzyme-like 15"/>
    <property type="match status" value="1"/>
</dbReference>
<protein>
    <submittedName>
        <fullName evidence="12">FAD-binding Berberine family protein</fullName>
    </submittedName>
</protein>
<keyword evidence="9" id="KW-0325">Glycoprotein</keyword>
<dbReference type="AlphaFoldDB" id="A0ABD1QIP0"/>
<feature type="signal peptide" evidence="10">
    <location>
        <begin position="1"/>
        <end position="24"/>
    </location>
</feature>
<dbReference type="InterPro" id="IPR016167">
    <property type="entry name" value="FAD-bd_PCMH_sub1"/>
</dbReference>
<comment type="cofactor">
    <cofactor evidence="1">
        <name>FAD</name>
        <dbReference type="ChEBI" id="CHEBI:57692"/>
    </cofactor>
</comment>
<dbReference type="Pfam" id="PF08031">
    <property type="entry name" value="BBE"/>
    <property type="match status" value="1"/>
</dbReference>
<evidence type="ECO:0000256" key="6">
    <source>
        <dbReference type="ARBA" id="ARBA00022729"/>
    </source>
</evidence>
<dbReference type="InterPro" id="IPR016166">
    <property type="entry name" value="FAD-bd_PCMH"/>
</dbReference>
<keyword evidence="7" id="KW-0274">FAD</keyword>
<evidence type="ECO:0000256" key="8">
    <source>
        <dbReference type="ARBA" id="ARBA00023157"/>
    </source>
</evidence>
<keyword evidence="5" id="KW-0285">Flavoprotein</keyword>
<evidence type="ECO:0000256" key="2">
    <source>
        <dbReference type="ARBA" id="ARBA00004913"/>
    </source>
</evidence>
<evidence type="ECO:0000256" key="10">
    <source>
        <dbReference type="SAM" id="SignalP"/>
    </source>
</evidence>
<comment type="caution">
    <text evidence="12">The sequence shown here is derived from an EMBL/GenBank/DDBJ whole genome shotgun (WGS) entry which is preliminary data.</text>
</comment>
<dbReference type="Proteomes" id="UP001604336">
    <property type="component" value="Unassembled WGS sequence"/>
</dbReference>
<proteinExistence type="inferred from homology"/>
<dbReference type="InterPro" id="IPR036318">
    <property type="entry name" value="FAD-bd_PCMH-like_sf"/>
</dbReference>
<dbReference type="InterPro" id="IPR012951">
    <property type="entry name" value="BBE"/>
</dbReference>
<feature type="domain" description="FAD-binding PCMH-type" evidence="11">
    <location>
        <begin position="77"/>
        <end position="251"/>
    </location>
</feature>
<comment type="pathway">
    <text evidence="2">Alkaloid biosynthesis.</text>
</comment>
<comment type="similarity">
    <text evidence="3">Belongs to the oxygen-dependent FAD-linked oxidoreductase family.</text>
</comment>
<organism evidence="12 13">
    <name type="scientific">Abeliophyllum distichum</name>
    <dbReference type="NCBI Taxonomy" id="126358"/>
    <lineage>
        <taxon>Eukaryota</taxon>
        <taxon>Viridiplantae</taxon>
        <taxon>Streptophyta</taxon>
        <taxon>Embryophyta</taxon>
        <taxon>Tracheophyta</taxon>
        <taxon>Spermatophyta</taxon>
        <taxon>Magnoliopsida</taxon>
        <taxon>eudicotyledons</taxon>
        <taxon>Gunneridae</taxon>
        <taxon>Pentapetalae</taxon>
        <taxon>asterids</taxon>
        <taxon>lamiids</taxon>
        <taxon>Lamiales</taxon>
        <taxon>Oleaceae</taxon>
        <taxon>Forsythieae</taxon>
        <taxon>Abeliophyllum</taxon>
    </lineage>
</organism>
<evidence type="ECO:0000256" key="3">
    <source>
        <dbReference type="ARBA" id="ARBA00005466"/>
    </source>
</evidence>
<dbReference type="SUPFAM" id="SSF56176">
    <property type="entry name" value="FAD-binding/transporter-associated domain-like"/>
    <property type="match status" value="1"/>
</dbReference>
<dbReference type="InterPro" id="IPR016169">
    <property type="entry name" value="FAD-bd_PCMH_sub2"/>
</dbReference>
<evidence type="ECO:0000313" key="13">
    <source>
        <dbReference type="Proteomes" id="UP001604336"/>
    </source>
</evidence>
<keyword evidence="13" id="KW-1185">Reference proteome</keyword>
<sequence>MKSSRFFAILISFFLTLHLSVTWATANNPSHKGFLECLESHSEPSNPISAVLYTPANSSYSAVLQSYIRNLRFNESVTPKPQLILTALHLSHIQGAITCGKIHGLQMKIRSGGHDYEGASYVSDVPFFILDMFNFRSIDISIENETAWVQAGAILGEVYYRIAEKSNVHGFPAGVCPTVGVGGHFGGGGYGNMMRKYGLSVDNIIDAQIIDVNGRILDRASMGEDLFWAITGGGGSSFGVVLAYKIKLVRVSSTVTVFRVARTYEENLTNIVYSYQQVADKLPEEIFIRMTLDVVDSGVRTGEKTNRATFWTLFLGDSEKLLSLVIETFPDLGLRRSDCIEMSWIESVLFWTNYTAGTPVNVLLSRVPQVLTHLKRKSDYLKTPIPKQGLEFIFKRMIELEPVMLTFNPYGGRMAEIQPSEKPFPHRAGNLAKLQYATNWDEDGVQAAEKYLNLTRELYACMTPFVSKLPREAFFNYRDHDLGINYNGRNSYLDGAVYGIKYFKENFNRLVKIKTKLDPDNFFRNEQSIPLLNLCPLENEFVIGNDLINHMFGDV</sequence>
<name>A0ABD1QIP0_9LAMI</name>
<evidence type="ECO:0000313" key="12">
    <source>
        <dbReference type="EMBL" id="KAL2474879.1"/>
    </source>
</evidence>
<evidence type="ECO:0000256" key="7">
    <source>
        <dbReference type="ARBA" id="ARBA00022827"/>
    </source>
</evidence>
<dbReference type="InterPro" id="IPR006094">
    <property type="entry name" value="Oxid_FAD_bind_N"/>
</dbReference>
<dbReference type="Gene3D" id="3.30.465.10">
    <property type="match status" value="1"/>
</dbReference>
<keyword evidence="4" id="KW-0017">Alkaloid metabolism</keyword>
<dbReference type="EMBL" id="JBFOLK010000011">
    <property type="protein sequence ID" value="KAL2474879.1"/>
    <property type="molecule type" value="Genomic_DNA"/>
</dbReference>
<reference evidence="13" key="1">
    <citation type="submission" date="2024-07" db="EMBL/GenBank/DDBJ databases">
        <title>Two chromosome-level genome assemblies of Korean endemic species Abeliophyllum distichum and Forsythia ovata (Oleaceae).</title>
        <authorList>
            <person name="Jang H."/>
        </authorList>
    </citation>
    <scope>NUCLEOTIDE SEQUENCE [LARGE SCALE GENOMIC DNA]</scope>
</reference>
<dbReference type="Gene3D" id="3.30.43.10">
    <property type="entry name" value="Uridine Diphospho-n-acetylenolpyruvylglucosamine Reductase, domain 2"/>
    <property type="match status" value="1"/>
</dbReference>
<feature type="chain" id="PRO_5044849137" evidence="10">
    <location>
        <begin position="25"/>
        <end position="555"/>
    </location>
</feature>
<dbReference type="Gene3D" id="3.40.462.20">
    <property type="match status" value="1"/>
</dbReference>
<keyword evidence="8" id="KW-1015">Disulfide bond</keyword>
<dbReference type="Pfam" id="PF01565">
    <property type="entry name" value="FAD_binding_4"/>
    <property type="match status" value="1"/>
</dbReference>
<keyword evidence="6 10" id="KW-0732">Signal</keyword>
<accession>A0ABD1QIP0</accession>
<dbReference type="PANTHER" id="PTHR32448">
    <property type="entry name" value="OS08G0158400 PROTEIN"/>
    <property type="match status" value="1"/>
</dbReference>
<dbReference type="PROSITE" id="PS51387">
    <property type="entry name" value="FAD_PCMH"/>
    <property type="match status" value="1"/>
</dbReference>
<evidence type="ECO:0000256" key="4">
    <source>
        <dbReference type="ARBA" id="ARBA00022589"/>
    </source>
</evidence>
<evidence type="ECO:0000256" key="9">
    <source>
        <dbReference type="ARBA" id="ARBA00023180"/>
    </source>
</evidence>
<evidence type="ECO:0000259" key="11">
    <source>
        <dbReference type="PROSITE" id="PS51387"/>
    </source>
</evidence>
<evidence type="ECO:0000256" key="5">
    <source>
        <dbReference type="ARBA" id="ARBA00022630"/>
    </source>
</evidence>
<evidence type="ECO:0000256" key="1">
    <source>
        <dbReference type="ARBA" id="ARBA00001974"/>
    </source>
</evidence>